<keyword evidence="8 10" id="KW-0030">Aminoacyl-tRNA synthetase</keyword>
<accession>T2GA70</accession>
<evidence type="ECO:0000256" key="3">
    <source>
        <dbReference type="ARBA" id="ARBA00022490"/>
    </source>
</evidence>
<dbReference type="GO" id="GO:0005829">
    <property type="term" value="C:cytosol"/>
    <property type="evidence" value="ECO:0007669"/>
    <property type="project" value="TreeGrafter"/>
</dbReference>
<dbReference type="PRINTS" id="PR01045">
    <property type="entry name" value="TRNASYNTHGB"/>
</dbReference>
<dbReference type="PATRIC" id="fig|1121448.10.peg.1660"/>
<dbReference type="Pfam" id="PF05746">
    <property type="entry name" value="DALR_1"/>
    <property type="match status" value="1"/>
</dbReference>
<feature type="domain" description="DALR anticodon binding" evidence="11">
    <location>
        <begin position="584"/>
        <end position="676"/>
    </location>
</feature>
<keyword evidence="3 10" id="KW-0963">Cytoplasm</keyword>
<protein>
    <recommendedName>
        <fullName evidence="10">Glycine--tRNA ligase beta subunit</fullName>
        <ecNumber evidence="10">6.1.1.14</ecNumber>
    </recommendedName>
    <alternativeName>
        <fullName evidence="10">Glycyl-tRNA synthetase beta subunit</fullName>
        <shortName evidence="10">GlyRS</shortName>
    </alternativeName>
</protein>
<dbReference type="NCBIfam" id="TIGR00211">
    <property type="entry name" value="glyS"/>
    <property type="match status" value="1"/>
</dbReference>
<dbReference type="GO" id="GO:0006426">
    <property type="term" value="P:glycyl-tRNA aminoacylation"/>
    <property type="evidence" value="ECO:0007669"/>
    <property type="project" value="UniProtKB-UniRule"/>
</dbReference>
<evidence type="ECO:0000256" key="8">
    <source>
        <dbReference type="ARBA" id="ARBA00023146"/>
    </source>
</evidence>
<dbReference type="OrthoDB" id="9775440at2"/>
<keyword evidence="7 10" id="KW-0648">Protein biosynthesis</keyword>
<organism evidence="12 13">
    <name type="scientific">Megalodesulfovibrio gigas (strain ATCC 19364 / DSM 1382 / NCIMB 9332 / VKM B-1759)</name>
    <name type="common">Desulfovibrio gigas</name>
    <dbReference type="NCBI Taxonomy" id="1121448"/>
    <lineage>
        <taxon>Bacteria</taxon>
        <taxon>Pseudomonadati</taxon>
        <taxon>Thermodesulfobacteriota</taxon>
        <taxon>Desulfovibrionia</taxon>
        <taxon>Desulfovibrionales</taxon>
        <taxon>Desulfovibrionaceae</taxon>
        <taxon>Megalodesulfovibrio</taxon>
    </lineage>
</organism>
<evidence type="ECO:0000313" key="13">
    <source>
        <dbReference type="Proteomes" id="UP000016587"/>
    </source>
</evidence>
<dbReference type="GO" id="GO:0005524">
    <property type="term" value="F:ATP binding"/>
    <property type="evidence" value="ECO:0007669"/>
    <property type="project" value="UniProtKB-UniRule"/>
</dbReference>
<sequence length="691" mass="75130">MSCFVFEIGFEEMPSRFLPGIVEQLSQYFRAALAEAELPHGELVCHATPRRVALLVHGLAEAQPLREETVMGPPVKVALDGAGAPTKAGLGFAKSQQVEFEQCMIVSTDKGDYLAVQKTVGGKATLEALPALCATALESIHFPKKMRWGSADFTFGRPVRWLLALLDGEVVPFEAAGLVSGRQTRGHRVHGMGPWDVPTAADYLRLLEEQGKVVLEGERRKAIVRQEGDALAAAADGRIVWRDRLMDEVAGLVEHPKAMLGNFDPAFLLLPRDVLLTSMEAHQKSFGVENDRGELLPHFLCVLNLEPTGLERVRAGWERVLKARLSDAMFFWNMDLNCSLELWAEKLEKVTFLKGLGSMADKCRRVEALCDFIAGQVEPSLKPVAATAARFAKADLVSEMVGEFAELQGIMGGIYAAQFGEEDAVCQAIAEQYLPAGPDTPVPASLAGAILALADRLDTLAGCFALGKIPTGAQDPFALRRAALGVCRICIEHSLRLPLGDLAAQALQCYTGQTWKRAPEEILQDLMEFLRERLRQMLMGQGADTLVVEAALGAGYDDLRSLKDRVDALQAFRQEADFGQAVLTFKRAANIIAKSGAVDATFDPALLQQNEEKALAQAIQDVAPRVEALWAADDYPALLALLRELRPAVDAFFDHVMVNVEDAALRANRLALLAALVGMLGRVADFGALQV</sequence>
<dbReference type="EMBL" id="CP006585">
    <property type="protein sequence ID" value="AGW13495.1"/>
    <property type="molecule type" value="Genomic_DNA"/>
</dbReference>
<evidence type="ECO:0000256" key="1">
    <source>
        <dbReference type="ARBA" id="ARBA00004496"/>
    </source>
</evidence>
<dbReference type="PANTHER" id="PTHR30075">
    <property type="entry name" value="GLYCYL-TRNA SYNTHETASE"/>
    <property type="match status" value="1"/>
</dbReference>
<dbReference type="GO" id="GO:0004820">
    <property type="term" value="F:glycine-tRNA ligase activity"/>
    <property type="evidence" value="ECO:0007669"/>
    <property type="project" value="UniProtKB-UniRule"/>
</dbReference>
<keyword evidence="4 10" id="KW-0436">Ligase</keyword>
<evidence type="ECO:0000256" key="6">
    <source>
        <dbReference type="ARBA" id="ARBA00022840"/>
    </source>
</evidence>
<keyword evidence="13" id="KW-1185">Reference proteome</keyword>
<comment type="subunit">
    <text evidence="10">Tetramer of two alpha and two beta subunits.</text>
</comment>
<reference evidence="12 13" key="1">
    <citation type="journal article" date="2013" name="J. Bacteriol.">
        <title>Roles of HynAB and Ech, the only two hydrogenases found in the model sulfate reducer Desulfovibrio gigas.</title>
        <authorList>
            <person name="Morais-Silva F.O."/>
            <person name="Santos C.I."/>
            <person name="Rodrigues R."/>
            <person name="Pereira I.A."/>
            <person name="Rodrigues-Pousada C."/>
        </authorList>
    </citation>
    <scope>NUCLEOTIDE SEQUENCE [LARGE SCALE GENOMIC DNA]</scope>
    <source>
        <strain evidence="13">ATCC 19364 / DSM 1382 / NCIMB 9332 / VKM B-1759</strain>
    </source>
</reference>
<name>T2GA70_MEGG1</name>
<dbReference type="PANTHER" id="PTHR30075:SF2">
    <property type="entry name" value="GLYCINE--TRNA LIGASE, CHLOROPLASTIC_MITOCHONDRIAL 2"/>
    <property type="match status" value="1"/>
</dbReference>
<gene>
    <name evidence="10" type="primary">glyS</name>
    <name evidence="12" type="ORF">DGI_1673</name>
</gene>
<dbReference type="KEGG" id="dgg:DGI_1673"/>
<keyword evidence="5 10" id="KW-0547">Nucleotide-binding</keyword>
<comment type="catalytic activity">
    <reaction evidence="9 10">
        <text>tRNA(Gly) + glycine + ATP = glycyl-tRNA(Gly) + AMP + diphosphate</text>
        <dbReference type="Rhea" id="RHEA:16013"/>
        <dbReference type="Rhea" id="RHEA-COMP:9664"/>
        <dbReference type="Rhea" id="RHEA-COMP:9683"/>
        <dbReference type="ChEBI" id="CHEBI:30616"/>
        <dbReference type="ChEBI" id="CHEBI:33019"/>
        <dbReference type="ChEBI" id="CHEBI:57305"/>
        <dbReference type="ChEBI" id="CHEBI:78442"/>
        <dbReference type="ChEBI" id="CHEBI:78522"/>
        <dbReference type="ChEBI" id="CHEBI:456215"/>
        <dbReference type="EC" id="6.1.1.14"/>
    </reaction>
</comment>
<evidence type="ECO:0000313" key="12">
    <source>
        <dbReference type="EMBL" id="AGW13495.1"/>
    </source>
</evidence>
<proteinExistence type="inferred from homology"/>
<dbReference type="Proteomes" id="UP000016587">
    <property type="component" value="Chromosome"/>
</dbReference>
<dbReference type="InterPro" id="IPR015944">
    <property type="entry name" value="Gly-tRNA-synth_bsu"/>
</dbReference>
<dbReference type="HAMAP" id="MF_00255">
    <property type="entry name" value="Gly_tRNA_synth_beta"/>
    <property type="match status" value="1"/>
</dbReference>
<dbReference type="GO" id="GO:0004814">
    <property type="term" value="F:arginine-tRNA ligase activity"/>
    <property type="evidence" value="ECO:0007669"/>
    <property type="project" value="InterPro"/>
</dbReference>
<evidence type="ECO:0000256" key="4">
    <source>
        <dbReference type="ARBA" id="ARBA00022598"/>
    </source>
</evidence>
<dbReference type="EC" id="6.1.1.14" evidence="10"/>
<reference evidence="13" key="2">
    <citation type="submission" date="2013-07" db="EMBL/GenBank/DDBJ databases">
        <authorList>
            <person name="Morais-Silva F.O."/>
            <person name="Rezende A.M."/>
            <person name="Pimentel C."/>
            <person name="Resende D.M."/>
            <person name="Santos C.I."/>
            <person name="Clemente C."/>
            <person name="de Oliveira L.M."/>
            <person name="da Silva S.M."/>
            <person name="Costa D.A."/>
            <person name="Varela-Raposo A."/>
            <person name="Horacio E.C.A."/>
            <person name="Matos M."/>
            <person name="Flores O."/>
            <person name="Ruiz J.C."/>
            <person name="Rodrigues-Pousada C."/>
        </authorList>
    </citation>
    <scope>NUCLEOTIDE SEQUENCE [LARGE SCALE GENOMIC DNA]</scope>
    <source>
        <strain evidence="13">ATCC 19364 / DSM 1382 / NCIMB 9332 / VKM B-1759</strain>
    </source>
</reference>
<evidence type="ECO:0000259" key="11">
    <source>
        <dbReference type="Pfam" id="PF05746"/>
    </source>
</evidence>
<dbReference type="SUPFAM" id="SSF109604">
    <property type="entry name" value="HD-domain/PDEase-like"/>
    <property type="match status" value="1"/>
</dbReference>
<dbReference type="PROSITE" id="PS50861">
    <property type="entry name" value="AA_TRNA_LIGASE_II_GLYAB"/>
    <property type="match status" value="1"/>
</dbReference>
<dbReference type="STRING" id="1121448.DGI_1673"/>
<dbReference type="RefSeq" id="WP_021760350.1">
    <property type="nucleotide sequence ID" value="NC_022444.1"/>
</dbReference>
<evidence type="ECO:0000256" key="7">
    <source>
        <dbReference type="ARBA" id="ARBA00022917"/>
    </source>
</evidence>
<comment type="subcellular location">
    <subcellularLocation>
        <location evidence="1 10">Cytoplasm</location>
    </subcellularLocation>
</comment>
<dbReference type="HOGENOM" id="CLU_007220_2_2_7"/>
<dbReference type="Pfam" id="PF02092">
    <property type="entry name" value="tRNA_synt_2f"/>
    <property type="match status" value="1"/>
</dbReference>
<comment type="similarity">
    <text evidence="2 10">Belongs to the class-II aminoacyl-tRNA synthetase family.</text>
</comment>
<dbReference type="InterPro" id="IPR006194">
    <property type="entry name" value="Gly-tRNA-synth_heterodimer"/>
</dbReference>
<evidence type="ECO:0000256" key="9">
    <source>
        <dbReference type="ARBA" id="ARBA00047937"/>
    </source>
</evidence>
<dbReference type="eggNOG" id="COG0751">
    <property type="taxonomic scope" value="Bacteria"/>
</dbReference>
<dbReference type="InterPro" id="IPR008909">
    <property type="entry name" value="DALR_anticod-bd"/>
</dbReference>
<dbReference type="GO" id="GO:0006420">
    <property type="term" value="P:arginyl-tRNA aminoacylation"/>
    <property type="evidence" value="ECO:0007669"/>
    <property type="project" value="InterPro"/>
</dbReference>
<evidence type="ECO:0000256" key="10">
    <source>
        <dbReference type="HAMAP-Rule" id="MF_00255"/>
    </source>
</evidence>
<dbReference type="AlphaFoldDB" id="T2GA70"/>
<evidence type="ECO:0000256" key="2">
    <source>
        <dbReference type="ARBA" id="ARBA00008226"/>
    </source>
</evidence>
<keyword evidence="6 10" id="KW-0067">ATP-binding</keyword>
<evidence type="ECO:0000256" key="5">
    <source>
        <dbReference type="ARBA" id="ARBA00022741"/>
    </source>
</evidence>